<accession>A0A1M6NUX0</accession>
<sequence>MNDNIDNKIFIVIGLILFSPLIGTLLFHIYSYIIGFLISTNITVNMIWFSCILSVNIIGIIIAKNGKKLLCD</sequence>
<evidence type="ECO:0000313" key="2">
    <source>
        <dbReference type="EMBL" id="SHJ99506.1"/>
    </source>
</evidence>
<feature type="transmembrane region" description="Helical" evidence="1">
    <location>
        <begin position="9"/>
        <end position="30"/>
    </location>
</feature>
<evidence type="ECO:0000256" key="1">
    <source>
        <dbReference type="SAM" id="Phobius"/>
    </source>
</evidence>
<dbReference type="Proteomes" id="UP000184310">
    <property type="component" value="Unassembled WGS sequence"/>
</dbReference>
<keyword evidence="1" id="KW-0812">Transmembrane</keyword>
<keyword evidence="1" id="KW-1133">Transmembrane helix</keyword>
<feature type="transmembrane region" description="Helical" evidence="1">
    <location>
        <begin position="42"/>
        <end position="63"/>
    </location>
</feature>
<keyword evidence="1" id="KW-0472">Membrane</keyword>
<organism evidence="2 3">
    <name type="scientific">Clostridium cavendishii DSM 21758</name>
    <dbReference type="NCBI Taxonomy" id="1121302"/>
    <lineage>
        <taxon>Bacteria</taxon>
        <taxon>Bacillati</taxon>
        <taxon>Bacillota</taxon>
        <taxon>Clostridia</taxon>
        <taxon>Eubacteriales</taxon>
        <taxon>Clostridiaceae</taxon>
        <taxon>Clostridium</taxon>
    </lineage>
</organism>
<keyword evidence="3" id="KW-1185">Reference proteome</keyword>
<dbReference type="EMBL" id="FQZB01000012">
    <property type="protein sequence ID" value="SHJ99506.1"/>
    <property type="molecule type" value="Genomic_DNA"/>
</dbReference>
<dbReference type="AlphaFoldDB" id="A0A1M6NUX0"/>
<evidence type="ECO:0000313" key="3">
    <source>
        <dbReference type="Proteomes" id="UP000184310"/>
    </source>
</evidence>
<gene>
    <name evidence="2" type="ORF">SAMN02745163_03026</name>
</gene>
<dbReference type="RefSeq" id="WP_072989533.1">
    <property type="nucleotide sequence ID" value="NZ_FQZB01000012.1"/>
</dbReference>
<name>A0A1M6NUX0_9CLOT</name>
<protein>
    <submittedName>
        <fullName evidence="2">Uncharacterized protein</fullName>
    </submittedName>
</protein>
<proteinExistence type="predicted"/>
<reference evidence="2 3" key="1">
    <citation type="submission" date="2016-11" db="EMBL/GenBank/DDBJ databases">
        <authorList>
            <person name="Jaros S."/>
            <person name="Januszkiewicz K."/>
            <person name="Wedrychowicz H."/>
        </authorList>
    </citation>
    <scope>NUCLEOTIDE SEQUENCE [LARGE SCALE GENOMIC DNA]</scope>
    <source>
        <strain evidence="2 3">DSM 21758</strain>
    </source>
</reference>